<gene>
    <name evidence="2" type="ORF">CVT26_001540</name>
</gene>
<name>A0A409WVX2_9AGAR</name>
<reference evidence="2 3" key="1">
    <citation type="journal article" date="2018" name="Evol. Lett.">
        <title>Horizontal gene cluster transfer increased hallucinogenic mushroom diversity.</title>
        <authorList>
            <person name="Reynolds H.T."/>
            <person name="Vijayakumar V."/>
            <person name="Gluck-Thaler E."/>
            <person name="Korotkin H.B."/>
            <person name="Matheny P.B."/>
            <person name="Slot J.C."/>
        </authorList>
    </citation>
    <scope>NUCLEOTIDE SEQUENCE [LARGE SCALE GENOMIC DNA]</scope>
    <source>
        <strain evidence="2 3">SRW20</strain>
    </source>
</reference>
<proteinExistence type="predicted"/>
<accession>A0A409WVX2</accession>
<dbReference type="EMBL" id="NHYE01004721">
    <property type="protein sequence ID" value="PPQ82652.1"/>
    <property type="molecule type" value="Genomic_DNA"/>
</dbReference>
<protein>
    <submittedName>
        <fullName evidence="2">Uncharacterized protein</fullName>
    </submittedName>
</protein>
<evidence type="ECO:0000256" key="1">
    <source>
        <dbReference type="SAM" id="MobiDB-lite"/>
    </source>
</evidence>
<feature type="compositionally biased region" description="Polar residues" evidence="1">
    <location>
        <begin position="108"/>
        <end position="130"/>
    </location>
</feature>
<organism evidence="2 3">
    <name type="scientific">Gymnopilus dilepis</name>
    <dbReference type="NCBI Taxonomy" id="231916"/>
    <lineage>
        <taxon>Eukaryota</taxon>
        <taxon>Fungi</taxon>
        <taxon>Dikarya</taxon>
        <taxon>Basidiomycota</taxon>
        <taxon>Agaricomycotina</taxon>
        <taxon>Agaricomycetes</taxon>
        <taxon>Agaricomycetidae</taxon>
        <taxon>Agaricales</taxon>
        <taxon>Agaricineae</taxon>
        <taxon>Hymenogastraceae</taxon>
        <taxon>Gymnopilus</taxon>
    </lineage>
</organism>
<dbReference type="AlphaFoldDB" id="A0A409WVX2"/>
<sequence length="366" mass="38983">DLSRPVRCSDVTVPPLSEPAWPIDETLDTLNKNLADILARPPPSLTLHTSTSTLAPAQYSLPQQNDIGYGYQHGAMAFNGSHAIDIAEIIVHPETINQQRNFDHDGTVGQSTSSEPRLVERQQTQVDNHGQSSSSQYSLQSGFQVYKSESGLDQALVQVQSSAPTAVTAVPQPVATASSQTSQESFQPYGGGSSLDMALVERPSPASTVVSTHATAPTSTSTSHAPSMQSAPASTVPAQPATTTATLTNNAPSSHSVEVPARKRKSRPDEASNAAASSSSAPRKKRKPTPSSTKPREPPRPRYFPSTSSYRRIKSQPPATTPEYGEHYQRLPRDPNASVYDMLGIPTSVGRPGSRHGPFGPGSKED</sequence>
<evidence type="ECO:0000313" key="2">
    <source>
        <dbReference type="EMBL" id="PPQ82652.1"/>
    </source>
</evidence>
<feature type="compositionally biased region" description="Low complexity" evidence="1">
    <location>
        <begin position="204"/>
        <end position="254"/>
    </location>
</feature>
<feature type="region of interest" description="Disordered" evidence="1">
    <location>
        <begin position="173"/>
        <end position="366"/>
    </location>
</feature>
<feature type="region of interest" description="Disordered" evidence="1">
    <location>
        <begin position="100"/>
        <end position="136"/>
    </location>
</feature>
<dbReference type="Proteomes" id="UP000284706">
    <property type="component" value="Unassembled WGS sequence"/>
</dbReference>
<dbReference type="InParanoid" id="A0A409WVX2"/>
<feature type="non-terminal residue" evidence="2">
    <location>
        <position position="1"/>
    </location>
</feature>
<feature type="compositionally biased region" description="Basic and acidic residues" evidence="1">
    <location>
        <begin position="324"/>
        <end position="333"/>
    </location>
</feature>
<keyword evidence="3" id="KW-1185">Reference proteome</keyword>
<comment type="caution">
    <text evidence="2">The sequence shown here is derived from an EMBL/GenBank/DDBJ whole genome shotgun (WGS) entry which is preliminary data.</text>
</comment>
<evidence type="ECO:0000313" key="3">
    <source>
        <dbReference type="Proteomes" id="UP000284706"/>
    </source>
</evidence>